<dbReference type="GO" id="GO:0005635">
    <property type="term" value="C:nuclear envelope"/>
    <property type="evidence" value="ECO:0007669"/>
    <property type="project" value="TreeGrafter"/>
</dbReference>
<reference evidence="6 7" key="2">
    <citation type="submission" date="2015-05" db="EMBL/GenBank/DDBJ databases">
        <authorList>
            <person name="Morales-Cruz A."/>
            <person name="Amrine K.C."/>
            <person name="Cantu D."/>
        </authorList>
    </citation>
    <scope>NUCLEOTIDE SEQUENCE [LARGE SCALE GENOMIC DNA]</scope>
    <source>
        <strain evidence="6">DA912</strain>
    </source>
</reference>
<organism evidence="6 7">
    <name type="scientific">Diaporthe ampelina</name>
    <dbReference type="NCBI Taxonomy" id="1214573"/>
    <lineage>
        <taxon>Eukaryota</taxon>
        <taxon>Fungi</taxon>
        <taxon>Dikarya</taxon>
        <taxon>Ascomycota</taxon>
        <taxon>Pezizomycotina</taxon>
        <taxon>Sordariomycetes</taxon>
        <taxon>Sordariomycetidae</taxon>
        <taxon>Diaporthales</taxon>
        <taxon>Diaporthaceae</taxon>
        <taxon>Diaporthe</taxon>
    </lineage>
</organism>
<dbReference type="Proteomes" id="UP000034680">
    <property type="component" value="Unassembled WGS sequence"/>
</dbReference>
<gene>
    <name evidence="6" type="ORF">UCDDA912_g07029</name>
</gene>
<accession>A0A0G2HCT3</accession>
<evidence type="ECO:0000256" key="1">
    <source>
        <dbReference type="ARBA" id="ARBA00004141"/>
    </source>
</evidence>
<keyword evidence="7" id="KW-1185">Reference proteome</keyword>
<dbReference type="STRING" id="1214573.A0A0G2HCT3"/>
<dbReference type="InterPro" id="IPR023352">
    <property type="entry name" value="MAPEG-like_dom_sf"/>
</dbReference>
<dbReference type="InterPro" id="IPR050997">
    <property type="entry name" value="MAPEG"/>
</dbReference>
<evidence type="ECO:0000256" key="5">
    <source>
        <dbReference type="SAM" id="Phobius"/>
    </source>
</evidence>
<keyword evidence="3 5" id="KW-1133">Transmembrane helix</keyword>
<evidence type="ECO:0000313" key="7">
    <source>
        <dbReference type="Proteomes" id="UP000034680"/>
    </source>
</evidence>
<proteinExistence type="predicted"/>
<dbReference type="Gene3D" id="1.20.120.550">
    <property type="entry name" value="Membrane associated eicosanoid/glutathione metabolism-like domain"/>
    <property type="match status" value="1"/>
</dbReference>
<dbReference type="GO" id="GO:0005783">
    <property type="term" value="C:endoplasmic reticulum"/>
    <property type="evidence" value="ECO:0007669"/>
    <property type="project" value="TreeGrafter"/>
</dbReference>
<keyword evidence="2 5" id="KW-0812">Transmembrane</keyword>
<comment type="subcellular location">
    <subcellularLocation>
        <location evidence="1">Membrane</location>
        <topology evidence="1">Multi-pass membrane protein</topology>
    </subcellularLocation>
</comment>
<dbReference type="GO" id="GO:0016020">
    <property type="term" value="C:membrane"/>
    <property type="evidence" value="ECO:0007669"/>
    <property type="project" value="UniProtKB-SubCell"/>
</dbReference>
<dbReference type="GO" id="GO:0004602">
    <property type="term" value="F:glutathione peroxidase activity"/>
    <property type="evidence" value="ECO:0007669"/>
    <property type="project" value="TreeGrafter"/>
</dbReference>
<dbReference type="AlphaFoldDB" id="A0A0G2HCT3"/>
<comment type="caution">
    <text evidence="6">The sequence shown here is derived from an EMBL/GenBank/DDBJ whole genome shotgun (WGS) entry which is preliminary data.</text>
</comment>
<dbReference type="OrthoDB" id="410651at2759"/>
<evidence type="ECO:0000256" key="2">
    <source>
        <dbReference type="ARBA" id="ARBA00022692"/>
    </source>
</evidence>
<sequence length="149" mass="15873">MVMLDISNDYGYVLLTAASTVFVNMWHATLTSKARKASGIGYPNAYATAEQARDSPAAYNLNCAQRAHANFTENLTPFMASLLISGTRYPVQSAVMGAGWLVSRIAYTAGYTSSNGPKGRLTGAIGHYLFGLSLALTACYTSVQMVRGA</sequence>
<feature type="transmembrane region" description="Helical" evidence="5">
    <location>
        <begin position="12"/>
        <end position="30"/>
    </location>
</feature>
<evidence type="ECO:0000256" key="4">
    <source>
        <dbReference type="ARBA" id="ARBA00023136"/>
    </source>
</evidence>
<evidence type="ECO:0000313" key="6">
    <source>
        <dbReference type="EMBL" id="KKY32973.1"/>
    </source>
</evidence>
<keyword evidence="6" id="KW-0808">Transferase</keyword>
<name>A0A0G2HCT3_9PEZI</name>
<dbReference type="PANTHER" id="PTHR10250:SF26">
    <property type="entry name" value="GLUTATHIONE S-TRANSFERASE 3, MITOCHONDRIAL"/>
    <property type="match status" value="1"/>
</dbReference>
<dbReference type="EMBL" id="LCUC01000267">
    <property type="protein sequence ID" value="KKY32973.1"/>
    <property type="molecule type" value="Genomic_DNA"/>
</dbReference>
<dbReference type="GO" id="GO:0004364">
    <property type="term" value="F:glutathione transferase activity"/>
    <property type="evidence" value="ECO:0007669"/>
    <property type="project" value="TreeGrafter"/>
</dbReference>
<protein>
    <submittedName>
        <fullName evidence="6">Putative microsomal glutathione s-transferase</fullName>
    </submittedName>
</protein>
<dbReference type="SUPFAM" id="SSF161084">
    <property type="entry name" value="MAPEG domain-like"/>
    <property type="match status" value="1"/>
</dbReference>
<evidence type="ECO:0000256" key="3">
    <source>
        <dbReference type="ARBA" id="ARBA00022989"/>
    </source>
</evidence>
<keyword evidence="4 5" id="KW-0472">Membrane</keyword>
<dbReference type="PANTHER" id="PTHR10250">
    <property type="entry name" value="MICROSOMAL GLUTATHIONE S-TRANSFERASE"/>
    <property type="match status" value="1"/>
</dbReference>
<dbReference type="Pfam" id="PF01124">
    <property type="entry name" value="MAPEG"/>
    <property type="match status" value="1"/>
</dbReference>
<reference evidence="6 7" key="1">
    <citation type="submission" date="2015-05" db="EMBL/GenBank/DDBJ databases">
        <title>Distinctive expansion of gene families associated with plant cell wall degradation and secondary metabolism in the genomes of grapevine trunk pathogens.</title>
        <authorList>
            <person name="Lawrence D.P."/>
            <person name="Travadon R."/>
            <person name="Rolshausen P.E."/>
            <person name="Baumgartner K."/>
        </authorList>
    </citation>
    <scope>NUCLEOTIDE SEQUENCE [LARGE SCALE GENOMIC DNA]</scope>
    <source>
        <strain evidence="6">DA912</strain>
    </source>
</reference>
<dbReference type="InterPro" id="IPR001129">
    <property type="entry name" value="Membr-assoc_MAPEG"/>
</dbReference>